<comment type="subcellular location">
    <subcellularLocation>
        <location evidence="1">Membrane</location>
        <topology evidence="1">Multi-pass membrane protein</topology>
    </subcellularLocation>
</comment>
<dbReference type="CDD" id="cd13963">
    <property type="entry name" value="PT_UbiA_2"/>
    <property type="match status" value="1"/>
</dbReference>
<dbReference type="InterPro" id="IPR000537">
    <property type="entry name" value="UbiA_prenyltransferase"/>
</dbReference>
<dbReference type="NCBIfam" id="NF008978">
    <property type="entry name" value="PRK12324.1-4"/>
    <property type="match status" value="1"/>
</dbReference>
<evidence type="ECO:0000313" key="7">
    <source>
        <dbReference type="Proteomes" id="UP000244928"/>
    </source>
</evidence>
<keyword evidence="7" id="KW-1185">Reference proteome</keyword>
<dbReference type="InterPro" id="IPR050475">
    <property type="entry name" value="Prenyltransferase_related"/>
</dbReference>
<dbReference type="GO" id="GO:0016020">
    <property type="term" value="C:membrane"/>
    <property type="evidence" value="ECO:0007669"/>
    <property type="project" value="UniProtKB-SubCell"/>
</dbReference>
<dbReference type="GO" id="GO:0016757">
    <property type="term" value="F:glycosyltransferase activity"/>
    <property type="evidence" value="ECO:0007669"/>
    <property type="project" value="UniProtKB-KW"/>
</dbReference>
<dbReference type="PANTHER" id="PTHR42723">
    <property type="entry name" value="CHLOROPHYLL SYNTHASE"/>
    <property type="match status" value="1"/>
</dbReference>
<evidence type="ECO:0000256" key="2">
    <source>
        <dbReference type="ARBA" id="ARBA00022692"/>
    </source>
</evidence>
<keyword evidence="3 5" id="KW-1133">Transmembrane helix</keyword>
<dbReference type="Proteomes" id="UP000244928">
    <property type="component" value="Chromosome"/>
</dbReference>
<dbReference type="PANTHER" id="PTHR42723:SF1">
    <property type="entry name" value="CHLOROPHYLL SYNTHASE, CHLOROPLASTIC"/>
    <property type="match status" value="1"/>
</dbReference>
<keyword evidence="6" id="KW-0808">Transferase</keyword>
<evidence type="ECO:0000256" key="1">
    <source>
        <dbReference type="ARBA" id="ARBA00004141"/>
    </source>
</evidence>
<feature type="transmembrane region" description="Helical" evidence="5">
    <location>
        <begin position="322"/>
        <end position="341"/>
    </location>
</feature>
<dbReference type="RefSeq" id="WP_108846377.1">
    <property type="nucleotide sequence ID" value="NZ_CP015449.1"/>
</dbReference>
<dbReference type="GO" id="GO:0016765">
    <property type="term" value="F:transferase activity, transferring alkyl or aryl (other than methyl) groups"/>
    <property type="evidence" value="ECO:0007669"/>
    <property type="project" value="InterPro"/>
</dbReference>
<organism evidence="6 7">
    <name type="scientific">Dietzia lutea</name>
    <dbReference type="NCBI Taxonomy" id="546160"/>
    <lineage>
        <taxon>Bacteria</taxon>
        <taxon>Bacillati</taxon>
        <taxon>Actinomycetota</taxon>
        <taxon>Actinomycetes</taxon>
        <taxon>Mycobacteriales</taxon>
        <taxon>Dietziaceae</taxon>
        <taxon>Dietzia</taxon>
    </lineage>
</organism>
<feature type="transmembrane region" description="Helical" evidence="5">
    <location>
        <begin position="205"/>
        <end position="223"/>
    </location>
</feature>
<evidence type="ECO:0000256" key="5">
    <source>
        <dbReference type="SAM" id="Phobius"/>
    </source>
</evidence>
<evidence type="ECO:0000256" key="4">
    <source>
        <dbReference type="ARBA" id="ARBA00023136"/>
    </source>
</evidence>
<feature type="transmembrane region" description="Helical" evidence="5">
    <location>
        <begin position="283"/>
        <end position="302"/>
    </location>
</feature>
<feature type="transmembrane region" description="Helical" evidence="5">
    <location>
        <begin position="124"/>
        <end position="146"/>
    </location>
</feature>
<reference evidence="6 7" key="1">
    <citation type="submission" date="2016-04" db="EMBL/GenBank/DDBJ databases">
        <title>Complete genome sequence of Dietzia lutea YIM 80766T, a strain isolated from desert soil in Egypt.</title>
        <authorList>
            <person name="Zhao J."/>
            <person name="Hu B."/>
            <person name="Geng S."/>
            <person name="Nie Y."/>
            <person name="Tang Y."/>
        </authorList>
    </citation>
    <scope>NUCLEOTIDE SEQUENCE [LARGE SCALE GENOMIC DNA]</scope>
    <source>
        <strain evidence="6 7">YIM 80766</strain>
    </source>
</reference>
<dbReference type="Pfam" id="PF01040">
    <property type="entry name" value="UbiA"/>
    <property type="match status" value="1"/>
</dbReference>
<dbReference type="KEGG" id="dlu:A6035_01820"/>
<accession>A0A2S1R4B3</accession>
<dbReference type="AlphaFoldDB" id="A0A2S1R4B3"/>
<feature type="transmembrane region" description="Helical" evidence="5">
    <location>
        <begin position="152"/>
        <end position="173"/>
    </location>
</feature>
<keyword evidence="2 5" id="KW-0812">Transmembrane</keyword>
<keyword evidence="4 5" id="KW-0472">Membrane</keyword>
<evidence type="ECO:0000313" key="6">
    <source>
        <dbReference type="EMBL" id="AWH91113.1"/>
    </source>
</evidence>
<protein>
    <submittedName>
        <fullName evidence="6">Phosphoribose diphosphate--decaprenyl-phosphate phosphoribosyltransferase</fullName>
    </submittedName>
</protein>
<feature type="transmembrane region" description="Helical" evidence="5">
    <location>
        <begin position="250"/>
        <end position="271"/>
    </location>
</feature>
<dbReference type="InterPro" id="IPR044878">
    <property type="entry name" value="UbiA_sf"/>
</dbReference>
<feature type="transmembrane region" description="Helical" evidence="5">
    <location>
        <begin position="84"/>
        <end position="104"/>
    </location>
</feature>
<name>A0A2S1R4B3_9ACTN</name>
<proteinExistence type="predicted"/>
<gene>
    <name evidence="6" type="ORF">A6035_01820</name>
</gene>
<feature type="transmembrane region" description="Helical" evidence="5">
    <location>
        <begin position="180"/>
        <end position="199"/>
    </location>
</feature>
<dbReference type="OrthoDB" id="9803632at2"/>
<sequence>MTDQTGVPAARGGTEHHLLGAEPHTANEIDDIEEAVEESGGAPPKNLLDGMVKALRPRQWVKNVLVIAAPAAAGSQTLTDGSVLFSVFIAFVAFCMAASSVYLINDAMDVEADRAHPTKRFRPIAAGVLPVGLAYAMAVVLIVAALVLSVLFAHPALAIVVAVYIVLQLMYCFGLKHQPVLDIAFVSSGFLLRAVAGGAAAEVEISQWFLLVMAFGSLFMAAGKRYAELSLHLKTGAKIRKALESYTPTYLRFVWTLSATVLVLCYALWAYDRGSDPTQPSGAAIWLQISIVPFTIAVLRYAVDVDAAQAGEPEDIALGDRVLQVLAALWVLTVVIGVYIVPSLA</sequence>
<dbReference type="Gene3D" id="1.10.357.140">
    <property type="entry name" value="UbiA prenyltransferase"/>
    <property type="match status" value="1"/>
</dbReference>
<evidence type="ECO:0000256" key="3">
    <source>
        <dbReference type="ARBA" id="ARBA00022989"/>
    </source>
</evidence>
<dbReference type="EMBL" id="CP015449">
    <property type="protein sequence ID" value="AWH91113.1"/>
    <property type="molecule type" value="Genomic_DNA"/>
</dbReference>
<keyword evidence="6" id="KW-0328">Glycosyltransferase</keyword>